<evidence type="ECO:0000256" key="9">
    <source>
        <dbReference type="ARBA" id="ARBA00023242"/>
    </source>
</evidence>
<feature type="active site" description="Nucleophile" evidence="11">
    <location>
        <position position="138"/>
    </location>
</feature>
<dbReference type="PANTHER" id="PTHR32194">
    <property type="entry name" value="METALLOPROTEASE TLDD"/>
    <property type="match status" value="1"/>
</dbReference>
<dbReference type="GO" id="GO:0004298">
    <property type="term" value="F:threonine-type endopeptidase activity"/>
    <property type="evidence" value="ECO:0007669"/>
    <property type="project" value="UniProtKB-KW"/>
</dbReference>
<dbReference type="AlphaFoldDB" id="A0A8C5FP50"/>
<evidence type="ECO:0000256" key="1">
    <source>
        <dbReference type="ARBA" id="ARBA00001198"/>
    </source>
</evidence>
<reference evidence="14" key="2">
    <citation type="submission" date="2025-09" db="UniProtKB">
        <authorList>
            <consortium name="Ensembl"/>
        </authorList>
    </citation>
    <scope>IDENTIFICATION</scope>
</reference>
<proteinExistence type="predicted"/>
<keyword evidence="8" id="KW-0647">Proteasome</keyword>
<evidence type="ECO:0000256" key="11">
    <source>
        <dbReference type="PIRSR" id="PIRSR600243-1"/>
    </source>
</evidence>
<dbReference type="GeneTree" id="ENSGT00940000165504"/>
<evidence type="ECO:0000256" key="7">
    <source>
        <dbReference type="ARBA" id="ARBA00022801"/>
    </source>
</evidence>
<dbReference type="Pfam" id="PF12465">
    <property type="entry name" value="Pr_beta_C"/>
    <property type="match status" value="1"/>
</dbReference>
<dbReference type="InterPro" id="IPR024689">
    <property type="entry name" value="Proteasome_bsu_C"/>
</dbReference>
<evidence type="ECO:0000259" key="13">
    <source>
        <dbReference type="Pfam" id="PF12465"/>
    </source>
</evidence>
<dbReference type="InterPro" id="IPR000243">
    <property type="entry name" value="Pept_T1A_subB"/>
</dbReference>
<dbReference type="SUPFAM" id="SSF56235">
    <property type="entry name" value="N-terminal nucleophile aminohydrolases (Ntn hydrolases)"/>
    <property type="match status" value="1"/>
</dbReference>
<evidence type="ECO:0000256" key="4">
    <source>
        <dbReference type="ARBA" id="ARBA00022490"/>
    </source>
</evidence>
<dbReference type="Ensembl" id="ENSGMOT00000042965.1">
    <property type="protein sequence ID" value="ENSGMOP00000051153.1"/>
    <property type="gene ID" value="ENSGMOG00000032447.1"/>
</dbReference>
<feature type="domain" description="Proteasome beta subunit C-terminal" evidence="13">
    <location>
        <begin position="335"/>
        <end position="365"/>
    </location>
</feature>
<dbReference type="GO" id="GO:0005737">
    <property type="term" value="C:cytoplasm"/>
    <property type="evidence" value="ECO:0007669"/>
    <property type="project" value="TreeGrafter"/>
</dbReference>
<keyword evidence="4" id="KW-0963">Cytoplasm</keyword>
<dbReference type="GO" id="GO:0005634">
    <property type="term" value="C:nucleus"/>
    <property type="evidence" value="ECO:0007669"/>
    <property type="project" value="UniProtKB-SubCell"/>
</dbReference>
<reference evidence="14" key="1">
    <citation type="submission" date="2025-08" db="UniProtKB">
        <authorList>
            <consortium name="Ensembl"/>
        </authorList>
    </citation>
    <scope>IDENTIFICATION</scope>
</reference>
<dbReference type="CDD" id="cd03763">
    <property type="entry name" value="proteasome_beta_type_7"/>
    <property type="match status" value="1"/>
</dbReference>
<evidence type="ECO:0000256" key="2">
    <source>
        <dbReference type="ARBA" id="ARBA00004123"/>
    </source>
</evidence>
<comment type="function">
    <text evidence="10">The proteasome is a multicatalytic proteinase complex which is characterized by its ability to cleave peptides with Arg, Phe, Tyr, Leu, and Glu adjacent to the leaving group at neutral or slightly basic pH. The proteasome has an ATP-dependent proteolytic activity. This subunit is involved in antigen processing to generate class I binding peptides.</text>
</comment>
<dbReference type="InterPro" id="IPR023333">
    <property type="entry name" value="Proteasome_suB-type"/>
</dbReference>
<dbReference type="OMA" id="RISANMY"/>
<dbReference type="GO" id="GO:0005839">
    <property type="term" value="C:proteasome core complex"/>
    <property type="evidence" value="ECO:0007669"/>
    <property type="project" value="InterPro"/>
</dbReference>
<evidence type="ECO:0000256" key="8">
    <source>
        <dbReference type="ARBA" id="ARBA00022942"/>
    </source>
</evidence>
<dbReference type="Pfam" id="PF00227">
    <property type="entry name" value="Proteasome"/>
    <property type="match status" value="1"/>
</dbReference>
<name>A0A8C5FP50_GADMO</name>
<evidence type="ECO:0000256" key="6">
    <source>
        <dbReference type="ARBA" id="ARBA00022698"/>
    </source>
</evidence>
<keyword evidence="5" id="KW-0645">Protease</keyword>
<dbReference type="GO" id="GO:0051603">
    <property type="term" value="P:proteolysis involved in protein catabolic process"/>
    <property type="evidence" value="ECO:0007669"/>
    <property type="project" value="InterPro"/>
</dbReference>
<evidence type="ECO:0000313" key="14">
    <source>
        <dbReference type="Ensembl" id="ENSGMOP00000051153.1"/>
    </source>
</evidence>
<keyword evidence="15" id="KW-1185">Reference proteome</keyword>
<dbReference type="Proteomes" id="UP000694546">
    <property type="component" value="Chromosome 22"/>
</dbReference>
<accession>A0A8C5FP50</accession>
<keyword evidence="7" id="KW-0378">Hydrolase</keyword>
<sequence>MSEKHLLVQSEGAGHGMEIDSISSGSPASPSPLGAQPMQLNGCRSFRSMLGSPDISLANNAYWGIPSRRWDANAWKRQSSSAEQLPVLMSLFGGEMSLLRSPLQPPSPGFSFDLTERNAVLGRLLEGSPPPRPVKTGTTISGMVFRDGVVLGADTRATSGDVVADKMCAKIHRISANMYCCGAGTAADTQKTTDLLASNLALFSLNSQRAPRVLMAASILQDTLYRYGGQIGAHLILGGVDYSGAHLYTVGPYGSVDKLPFVSMGSGSMAALGILEDRYKPNMEVEEAKVLVRDSVQAGIMGDLGSGSNVDLCVITAQAVDYIRPYQESQYTNGRNRKYKYPPGTTALLSEKVVPLRMELVTEAVQRMETH</sequence>
<keyword evidence="6" id="KW-0888">Threonine protease</keyword>
<dbReference type="InterPro" id="IPR029055">
    <property type="entry name" value="Ntn_hydrolases_N"/>
</dbReference>
<dbReference type="Gene3D" id="3.60.20.10">
    <property type="entry name" value="Glutamine Phosphoribosylpyrophosphate, subunit 1, domain 1"/>
    <property type="match status" value="1"/>
</dbReference>
<dbReference type="InterPro" id="IPR001353">
    <property type="entry name" value="Proteasome_sua/b"/>
</dbReference>
<evidence type="ECO:0000313" key="15">
    <source>
        <dbReference type="Proteomes" id="UP000694546"/>
    </source>
</evidence>
<dbReference type="EC" id="3.4.25.1" evidence="3"/>
<keyword evidence="9" id="KW-0539">Nucleus</keyword>
<evidence type="ECO:0000256" key="10">
    <source>
        <dbReference type="ARBA" id="ARBA00025456"/>
    </source>
</evidence>
<feature type="compositionally biased region" description="Low complexity" evidence="12">
    <location>
        <begin position="21"/>
        <end position="32"/>
    </location>
</feature>
<evidence type="ECO:0000256" key="5">
    <source>
        <dbReference type="ARBA" id="ARBA00022670"/>
    </source>
</evidence>
<comment type="catalytic activity">
    <reaction evidence="1">
        <text>Cleavage of peptide bonds with very broad specificity.</text>
        <dbReference type="EC" id="3.4.25.1"/>
    </reaction>
</comment>
<evidence type="ECO:0000256" key="3">
    <source>
        <dbReference type="ARBA" id="ARBA00012039"/>
    </source>
</evidence>
<feature type="region of interest" description="Disordered" evidence="12">
    <location>
        <begin position="1"/>
        <end position="38"/>
    </location>
</feature>
<dbReference type="PANTHER" id="PTHR32194:SF4">
    <property type="entry name" value="PROTEASOME SUBUNIT BETA TYPE-7"/>
    <property type="match status" value="1"/>
</dbReference>
<gene>
    <name evidence="14" type="primary">psmb13a</name>
</gene>
<protein>
    <recommendedName>
        <fullName evidence="3">proteasome endopeptidase complex</fullName>
        <ecNumber evidence="3">3.4.25.1</ecNumber>
    </recommendedName>
</protein>
<dbReference type="PROSITE" id="PS51476">
    <property type="entry name" value="PROTEASOME_BETA_2"/>
    <property type="match status" value="1"/>
</dbReference>
<dbReference type="PRINTS" id="PR00141">
    <property type="entry name" value="PROTEASOME"/>
</dbReference>
<organism evidence="14 15">
    <name type="scientific">Gadus morhua</name>
    <name type="common">Atlantic cod</name>
    <dbReference type="NCBI Taxonomy" id="8049"/>
    <lineage>
        <taxon>Eukaryota</taxon>
        <taxon>Metazoa</taxon>
        <taxon>Chordata</taxon>
        <taxon>Craniata</taxon>
        <taxon>Vertebrata</taxon>
        <taxon>Euteleostomi</taxon>
        <taxon>Actinopterygii</taxon>
        <taxon>Neopterygii</taxon>
        <taxon>Teleostei</taxon>
        <taxon>Neoteleostei</taxon>
        <taxon>Acanthomorphata</taxon>
        <taxon>Zeiogadaria</taxon>
        <taxon>Gadariae</taxon>
        <taxon>Gadiformes</taxon>
        <taxon>Gadoidei</taxon>
        <taxon>Gadidae</taxon>
        <taxon>Gadus</taxon>
    </lineage>
</organism>
<evidence type="ECO:0000256" key="12">
    <source>
        <dbReference type="SAM" id="MobiDB-lite"/>
    </source>
</evidence>
<comment type="subcellular location">
    <subcellularLocation>
        <location evidence="2">Nucleus</location>
    </subcellularLocation>
</comment>